<comment type="caution">
    <text evidence="2">The sequence shown here is derived from an EMBL/GenBank/DDBJ whole genome shotgun (WGS) entry which is preliminary data.</text>
</comment>
<evidence type="ECO:0000313" key="3">
    <source>
        <dbReference type="Proteomes" id="UP000603141"/>
    </source>
</evidence>
<keyword evidence="3" id="KW-1185">Reference proteome</keyword>
<dbReference type="Pfam" id="PF13472">
    <property type="entry name" value="Lipase_GDSL_2"/>
    <property type="match status" value="1"/>
</dbReference>
<dbReference type="EMBL" id="JAENIJ010000007">
    <property type="protein sequence ID" value="MBK1881997.1"/>
    <property type="molecule type" value="Genomic_DNA"/>
</dbReference>
<protein>
    <submittedName>
        <fullName evidence="2">SGNH/GDSL hydrolase family protein</fullName>
    </submittedName>
</protein>
<keyword evidence="2" id="KW-0378">Hydrolase</keyword>
<name>A0A934S982_9BACT</name>
<dbReference type="GO" id="GO:0004622">
    <property type="term" value="F:phosphatidylcholine lysophospholipase activity"/>
    <property type="evidence" value="ECO:0007669"/>
    <property type="project" value="TreeGrafter"/>
</dbReference>
<dbReference type="InterPro" id="IPR036514">
    <property type="entry name" value="SGNH_hydro_sf"/>
</dbReference>
<dbReference type="CDD" id="cd01834">
    <property type="entry name" value="SGNH_hydrolase_like_2"/>
    <property type="match status" value="1"/>
</dbReference>
<dbReference type="PANTHER" id="PTHR30383">
    <property type="entry name" value="THIOESTERASE 1/PROTEASE 1/LYSOPHOSPHOLIPASE L1"/>
    <property type="match status" value="1"/>
</dbReference>
<dbReference type="InterPro" id="IPR013830">
    <property type="entry name" value="SGNH_hydro"/>
</dbReference>
<gene>
    <name evidence="2" type="ORF">JIN85_06195</name>
</gene>
<evidence type="ECO:0000259" key="1">
    <source>
        <dbReference type="Pfam" id="PF13472"/>
    </source>
</evidence>
<dbReference type="RefSeq" id="WP_200268703.1">
    <property type="nucleotide sequence ID" value="NZ_JAENIJ010000007.1"/>
</dbReference>
<proteinExistence type="predicted"/>
<sequence>MIRLGCLIFSACLLPLAAKELVPVPSGLSDYALDVAPETSKLLLKKGDLLAICGDSITEQRRYSVLMETYIAACLPELQIRCRQYGWSGEKADGFLGRMKSDVLRFKPDVATTCYGMNDFRYVAYQDDIAAEYRKNQESVVKMFKDAGCKVVLGSPGIIDSVPPWVKNSVVTQKELNLSLSRFRNIDVDIAGEEQVPFADVYTPMLLADYTAKTKISPDFKTSGNDGVHPDWAGHVVMAYAFLKGLGFDGNLGTITYDDSKGTATATGGHEVLSTTDGKITLRSNKLAFCPGPGPLDKFDSIQTGMELVAFDDDLNRFILQIPSPKAASYQVTWGDQTKSFSAAEMKSGINLPKEFDANPMVGPFNKIEEAVARKQAYETRQIKDLAHGPEGSADIDETFDLSEKARAPLADQVAKAFRPLEHTITIVAGS</sequence>
<dbReference type="Proteomes" id="UP000603141">
    <property type="component" value="Unassembled WGS sequence"/>
</dbReference>
<accession>A0A934S982</accession>
<dbReference type="InterPro" id="IPR051532">
    <property type="entry name" value="Ester_Hydrolysis_Enzymes"/>
</dbReference>
<dbReference type="PANTHER" id="PTHR30383:SF5">
    <property type="entry name" value="SGNH HYDROLASE-TYPE ESTERASE DOMAIN-CONTAINING PROTEIN"/>
    <property type="match status" value="1"/>
</dbReference>
<evidence type="ECO:0000313" key="2">
    <source>
        <dbReference type="EMBL" id="MBK1881997.1"/>
    </source>
</evidence>
<dbReference type="SUPFAM" id="SSF52266">
    <property type="entry name" value="SGNH hydrolase"/>
    <property type="match status" value="1"/>
</dbReference>
<organism evidence="2 3">
    <name type="scientific">Luteolibacter pohnpeiensis</name>
    <dbReference type="NCBI Taxonomy" id="454153"/>
    <lineage>
        <taxon>Bacteria</taxon>
        <taxon>Pseudomonadati</taxon>
        <taxon>Verrucomicrobiota</taxon>
        <taxon>Verrucomicrobiia</taxon>
        <taxon>Verrucomicrobiales</taxon>
        <taxon>Verrucomicrobiaceae</taxon>
        <taxon>Luteolibacter</taxon>
    </lineage>
</organism>
<feature type="domain" description="SGNH hydrolase-type esterase" evidence="1">
    <location>
        <begin position="54"/>
        <end position="235"/>
    </location>
</feature>
<reference evidence="2" key="1">
    <citation type="submission" date="2021-01" db="EMBL/GenBank/DDBJ databases">
        <title>Modified the classification status of verrucomicrobia.</title>
        <authorList>
            <person name="Feng X."/>
        </authorList>
    </citation>
    <scope>NUCLEOTIDE SEQUENCE</scope>
    <source>
        <strain evidence="2">KCTC 22041</strain>
    </source>
</reference>
<dbReference type="AlphaFoldDB" id="A0A934S982"/>
<dbReference type="Gene3D" id="3.40.50.1110">
    <property type="entry name" value="SGNH hydrolase"/>
    <property type="match status" value="1"/>
</dbReference>